<dbReference type="Proteomes" id="UP001381693">
    <property type="component" value="Unassembled WGS sequence"/>
</dbReference>
<accession>A0AAN9A3H3</accession>
<evidence type="ECO:0008006" key="3">
    <source>
        <dbReference type="Google" id="ProtNLM"/>
    </source>
</evidence>
<reference evidence="1 2" key="1">
    <citation type="submission" date="2023-11" db="EMBL/GenBank/DDBJ databases">
        <title>Halocaridina rubra genome assembly.</title>
        <authorList>
            <person name="Smith C."/>
        </authorList>
    </citation>
    <scope>NUCLEOTIDE SEQUENCE [LARGE SCALE GENOMIC DNA]</scope>
    <source>
        <strain evidence="1">EP-1</strain>
        <tissue evidence="1">Whole</tissue>
    </source>
</reference>
<keyword evidence="2" id="KW-1185">Reference proteome</keyword>
<comment type="caution">
    <text evidence="1">The sequence shown here is derived from an EMBL/GenBank/DDBJ whole genome shotgun (WGS) entry which is preliminary data.</text>
</comment>
<evidence type="ECO:0000313" key="2">
    <source>
        <dbReference type="Proteomes" id="UP001381693"/>
    </source>
</evidence>
<name>A0AAN9A3H3_HALRR</name>
<dbReference type="AlphaFoldDB" id="A0AAN9A3H3"/>
<proteinExistence type="predicted"/>
<dbReference type="EMBL" id="JAXCGZ010007561">
    <property type="protein sequence ID" value="KAK7079221.1"/>
    <property type="molecule type" value="Genomic_DNA"/>
</dbReference>
<gene>
    <name evidence="1" type="ORF">SK128_000533</name>
</gene>
<sequence>MKDDIEQQYRKILHLSWVEEPVFNGEIPKDAVSFWSGVLQYKNAAGNRPFEDLGEYAMACLTTSTSSAVVERILSSVTCVKTTLRNWLSSTMLDALTLICVHLQLKGKCCRDFEVTPHMLDLFKSANMYEKEGPDGENEPDIVAFMNTD</sequence>
<organism evidence="1 2">
    <name type="scientific">Halocaridina rubra</name>
    <name type="common">Hawaiian red shrimp</name>
    <dbReference type="NCBI Taxonomy" id="373956"/>
    <lineage>
        <taxon>Eukaryota</taxon>
        <taxon>Metazoa</taxon>
        <taxon>Ecdysozoa</taxon>
        <taxon>Arthropoda</taxon>
        <taxon>Crustacea</taxon>
        <taxon>Multicrustacea</taxon>
        <taxon>Malacostraca</taxon>
        <taxon>Eumalacostraca</taxon>
        <taxon>Eucarida</taxon>
        <taxon>Decapoda</taxon>
        <taxon>Pleocyemata</taxon>
        <taxon>Caridea</taxon>
        <taxon>Atyoidea</taxon>
        <taxon>Atyidae</taxon>
        <taxon>Halocaridina</taxon>
    </lineage>
</organism>
<protein>
    <recommendedName>
        <fullName evidence="3">HAT C-terminal dimerisation domain-containing protein</fullName>
    </recommendedName>
</protein>
<evidence type="ECO:0000313" key="1">
    <source>
        <dbReference type="EMBL" id="KAK7079221.1"/>
    </source>
</evidence>